<dbReference type="PANTHER" id="PTHR21321">
    <property type="entry name" value="PNAS-3 RELATED"/>
    <property type="match status" value="1"/>
</dbReference>
<dbReference type="InterPro" id="IPR026699">
    <property type="entry name" value="Exosome_RNA_bind1/RRP40/RRP4"/>
</dbReference>
<comment type="caution">
    <text evidence="5">The sequence shown here is derived from an EMBL/GenBank/DDBJ whole genome shotgun (WGS) entry which is preliminary data.</text>
</comment>
<evidence type="ECO:0000256" key="3">
    <source>
        <dbReference type="SAM" id="Phobius"/>
    </source>
</evidence>
<dbReference type="SUPFAM" id="SSF54791">
    <property type="entry name" value="Eukaryotic type KH-domain (KH-domain type I)"/>
    <property type="match status" value="1"/>
</dbReference>
<dbReference type="InterPro" id="IPR048565">
    <property type="entry name" value="S1_RRP4"/>
</dbReference>
<protein>
    <submittedName>
        <fullName evidence="5">Exosome complex RNA-binding protein 1/RRP40/RRP4 like protein</fullName>
    </submittedName>
</protein>
<evidence type="ECO:0000256" key="1">
    <source>
        <dbReference type="ARBA" id="ARBA00022835"/>
    </source>
</evidence>
<dbReference type="InterPro" id="IPR003029">
    <property type="entry name" value="S1_domain"/>
</dbReference>
<evidence type="ECO:0000313" key="6">
    <source>
        <dbReference type="Proteomes" id="UP001057375"/>
    </source>
</evidence>
<keyword evidence="3" id="KW-0472">Membrane</keyword>
<keyword evidence="6" id="KW-1185">Reference proteome</keyword>
<reference evidence="5" key="1">
    <citation type="submission" date="2022-03" db="EMBL/GenBank/DDBJ databases">
        <title>Draft genome sequence of Aduncisulcus paluster, a free-living microaerophilic Fornicata.</title>
        <authorList>
            <person name="Yuyama I."/>
            <person name="Kume K."/>
            <person name="Tamura T."/>
            <person name="Inagaki Y."/>
            <person name="Hashimoto T."/>
        </authorList>
    </citation>
    <scope>NUCLEOTIDE SEQUENCE</scope>
    <source>
        <strain evidence="5">NY0171</strain>
    </source>
</reference>
<dbReference type="Gene3D" id="2.40.50.100">
    <property type="match status" value="1"/>
</dbReference>
<dbReference type="Gene3D" id="2.40.50.140">
    <property type="entry name" value="Nucleic acid-binding proteins"/>
    <property type="match status" value="1"/>
</dbReference>
<dbReference type="SUPFAM" id="SSF50249">
    <property type="entry name" value="Nucleic acid-binding proteins"/>
    <property type="match status" value="1"/>
</dbReference>
<dbReference type="Pfam" id="PF21266">
    <property type="entry name" value="S1_RRP4"/>
    <property type="match status" value="1"/>
</dbReference>
<keyword evidence="3" id="KW-0812">Transmembrane</keyword>
<keyword evidence="1" id="KW-0271">Exosome</keyword>
<evidence type="ECO:0000313" key="5">
    <source>
        <dbReference type="EMBL" id="GKT35123.1"/>
    </source>
</evidence>
<dbReference type="Proteomes" id="UP001057375">
    <property type="component" value="Unassembled WGS sequence"/>
</dbReference>
<sequence>METVGAFVAPGELTSGEKEGYMRAKGVREEDGALIATKAGIKVRLDRLLTIQNYFERYTPDTGDVVVGRVVSIDKSSWSVDIHASRLGQMNPSSIRLKDDVIRRRSMSDEINMRKLMKEGDIIAAEVQQVKTGGSIRLHCRSPHDRVLKHGIFVISPSCLVPRRSRHRFMIPSISVFVILGVNGGIWVGSCAADIYDRVVGKESSIDYGESAPSASRCRNVIIVASCIRNLIKNERLLTKSIIEMFIDIIIAEDNGKEEIIVLVEKCYSLLLDKEEEEEK</sequence>
<dbReference type="PROSITE" id="PS50126">
    <property type="entry name" value="S1"/>
    <property type="match status" value="1"/>
</dbReference>
<organism evidence="5 6">
    <name type="scientific">Aduncisulcus paluster</name>
    <dbReference type="NCBI Taxonomy" id="2918883"/>
    <lineage>
        <taxon>Eukaryota</taxon>
        <taxon>Metamonada</taxon>
        <taxon>Carpediemonas-like organisms</taxon>
        <taxon>Aduncisulcus</taxon>
    </lineage>
</organism>
<feature type="transmembrane region" description="Helical" evidence="3">
    <location>
        <begin position="169"/>
        <end position="188"/>
    </location>
</feature>
<dbReference type="EMBL" id="BQXS01010925">
    <property type="protein sequence ID" value="GKT35123.1"/>
    <property type="molecule type" value="Genomic_DNA"/>
</dbReference>
<evidence type="ECO:0000256" key="2">
    <source>
        <dbReference type="ARBA" id="ARBA00022884"/>
    </source>
</evidence>
<keyword evidence="3" id="KW-1133">Transmembrane helix</keyword>
<gene>
    <name evidence="5" type="ORF">ADUPG1_008346</name>
</gene>
<evidence type="ECO:0000259" key="4">
    <source>
        <dbReference type="PROSITE" id="PS50126"/>
    </source>
</evidence>
<keyword evidence="2" id="KW-0694">RNA-binding</keyword>
<name>A0ABQ5KRL7_9EUKA</name>
<dbReference type="InterPro" id="IPR036612">
    <property type="entry name" value="KH_dom_type_1_sf"/>
</dbReference>
<proteinExistence type="predicted"/>
<accession>A0ABQ5KRL7</accession>
<feature type="domain" description="S1 motif" evidence="4">
    <location>
        <begin position="63"/>
        <end position="141"/>
    </location>
</feature>
<dbReference type="InterPro" id="IPR012340">
    <property type="entry name" value="NA-bd_OB-fold"/>
</dbReference>
<dbReference type="CDD" id="cd05789">
    <property type="entry name" value="S1_Rrp4"/>
    <property type="match status" value="1"/>
</dbReference>
<dbReference type="PANTHER" id="PTHR21321:SF4">
    <property type="entry name" value="EXOSOME COMPLEX COMPONENT RRP4"/>
    <property type="match status" value="1"/>
</dbReference>